<name>A0ABR1FMP3_AURAN</name>
<evidence type="ECO:0000313" key="3">
    <source>
        <dbReference type="Proteomes" id="UP001363151"/>
    </source>
</evidence>
<comment type="caution">
    <text evidence="2">The sequence shown here is derived from an EMBL/GenBank/DDBJ whole genome shotgun (WGS) entry which is preliminary data.</text>
</comment>
<accession>A0ABR1FMP3</accession>
<organism evidence="2 3">
    <name type="scientific">Aureococcus anophagefferens</name>
    <name type="common">Harmful bloom alga</name>
    <dbReference type="NCBI Taxonomy" id="44056"/>
    <lineage>
        <taxon>Eukaryota</taxon>
        <taxon>Sar</taxon>
        <taxon>Stramenopiles</taxon>
        <taxon>Ochrophyta</taxon>
        <taxon>Pelagophyceae</taxon>
        <taxon>Pelagomonadales</taxon>
        <taxon>Pelagomonadaceae</taxon>
        <taxon>Aureococcus</taxon>
    </lineage>
</organism>
<reference evidence="2 3" key="1">
    <citation type="submission" date="2024-03" db="EMBL/GenBank/DDBJ databases">
        <title>Aureococcus anophagefferens CCMP1851 and Kratosvirus quantuckense: Draft genome of a second virus-susceptible host strain in the model system.</title>
        <authorList>
            <person name="Chase E."/>
            <person name="Truchon A.R."/>
            <person name="Schepens W."/>
            <person name="Wilhelm S.W."/>
        </authorList>
    </citation>
    <scope>NUCLEOTIDE SEQUENCE [LARGE SCALE GENOMIC DNA]</scope>
    <source>
        <strain evidence="2 3">CCMP1851</strain>
    </source>
</reference>
<dbReference type="EMBL" id="JBBJCI010000357">
    <property type="protein sequence ID" value="KAK7233634.1"/>
    <property type="molecule type" value="Genomic_DNA"/>
</dbReference>
<evidence type="ECO:0000313" key="2">
    <source>
        <dbReference type="EMBL" id="KAK7233634.1"/>
    </source>
</evidence>
<keyword evidence="3" id="KW-1185">Reference proteome</keyword>
<protein>
    <submittedName>
        <fullName evidence="2">Glutathione-specific gamma-glutamylcyclotransferase</fullName>
    </submittedName>
</protein>
<sequence length="568" mass="62259">MPHDGLVRGITFGAGAAIGCGFSLWLQRRRRSRLPRPSECPAGGVAGEGKLSSHHQADWVFFGNHLANLDFYNATMTDGDASRQLTISYPARLKASAGFMRAWGHQSESAIGAQTASIPAFVGAGSERAHDLVGVIVPFGDAGLVDPRIADSLAAVPFAGNFDWLGWTDPPAELREVRVLALDVAKLRSPNYAMPILQSHVDVLVTGALRHGEAFAAEWLGQIQFWSIVIPGRDKRVTYFLNDREEARRPWARVPQASKIDALLGKTACGPEDGRGYSILAYRCHLNDYGRLREMGVDQGWVPTRGVEAPPPSAPRAPRRAVKNFLVGFGSIIQTASRAGSDPSAVDAAPCRIAREWGYVREWNFQAATAQICALGLRRTRPGERGATINGVLFPAPDDLAAFDARENGYARVEVDREHVELLGWHELPDDAKVFCYVPYAAAVVAKYGDDPATGLPRCSGAAPPWGLRPDEAPGLGLVGPSVDFPILQTYVDVCVSGCLEHGEAFAREFLRTTFLWSCFWLNEREVARRPWLHQKSYVKIDQLLREEVPAHFAHRKLESEYAVYLAA</sequence>
<evidence type="ECO:0000256" key="1">
    <source>
        <dbReference type="SAM" id="Phobius"/>
    </source>
</evidence>
<keyword evidence="1" id="KW-0812">Transmembrane</keyword>
<dbReference type="Proteomes" id="UP001363151">
    <property type="component" value="Unassembled WGS sequence"/>
</dbReference>
<proteinExistence type="predicted"/>
<keyword evidence="1" id="KW-0472">Membrane</keyword>
<gene>
    <name evidence="2" type="ORF">SO694_00106040</name>
</gene>
<feature type="transmembrane region" description="Helical" evidence="1">
    <location>
        <begin position="6"/>
        <end position="26"/>
    </location>
</feature>
<keyword evidence="1" id="KW-1133">Transmembrane helix</keyword>